<gene>
    <name evidence="10" type="ORF">SAMN05661096_02957</name>
</gene>
<feature type="domain" description="ABC3 transporter permease C-terminal" evidence="8">
    <location>
        <begin position="281"/>
        <end position="400"/>
    </location>
</feature>
<evidence type="ECO:0000313" key="10">
    <source>
        <dbReference type="EMBL" id="SMG42982.1"/>
    </source>
</evidence>
<keyword evidence="3" id="KW-1003">Cell membrane</keyword>
<keyword evidence="11" id="KW-1185">Reference proteome</keyword>
<dbReference type="EMBL" id="FXAW01000006">
    <property type="protein sequence ID" value="SMG42982.1"/>
    <property type="molecule type" value="Genomic_DNA"/>
</dbReference>
<proteinExistence type="inferred from homology"/>
<feature type="transmembrane region" description="Helical" evidence="7">
    <location>
        <begin position="328"/>
        <end position="353"/>
    </location>
</feature>
<evidence type="ECO:0000256" key="3">
    <source>
        <dbReference type="ARBA" id="ARBA00022475"/>
    </source>
</evidence>
<dbReference type="PANTHER" id="PTHR30489:SF0">
    <property type="entry name" value="LIPOPROTEIN-RELEASING SYSTEM TRANSMEMBRANE PROTEIN LOLE"/>
    <property type="match status" value="1"/>
</dbReference>
<evidence type="ECO:0000256" key="2">
    <source>
        <dbReference type="ARBA" id="ARBA00005236"/>
    </source>
</evidence>
<keyword evidence="10" id="KW-0449">Lipoprotein</keyword>
<dbReference type="InterPro" id="IPR025857">
    <property type="entry name" value="MacB_PCD"/>
</dbReference>
<keyword evidence="6 7" id="KW-0472">Membrane</keyword>
<dbReference type="InterPro" id="IPR051447">
    <property type="entry name" value="Lipoprotein-release_system"/>
</dbReference>
<feature type="transmembrane region" description="Helical" evidence="7">
    <location>
        <begin position="373"/>
        <end position="393"/>
    </location>
</feature>
<feature type="domain" description="MacB-like periplasmic core" evidence="9">
    <location>
        <begin position="26"/>
        <end position="248"/>
    </location>
</feature>
<keyword evidence="4 7" id="KW-0812">Transmembrane</keyword>
<evidence type="ECO:0000256" key="4">
    <source>
        <dbReference type="ARBA" id="ARBA00022692"/>
    </source>
</evidence>
<dbReference type="STRING" id="1028.SAMN05661096_02957"/>
<evidence type="ECO:0000313" key="11">
    <source>
        <dbReference type="Proteomes" id="UP000193804"/>
    </source>
</evidence>
<evidence type="ECO:0000256" key="6">
    <source>
        <dbReference type="ARBA" id="ARBA00023136"/>
    </source>
</evidence>
<sequence length="408" mass="45742">MKNLSFFIARRYFLSKKKKGFINVLSIIAMVGVAIGTTALVIVLSVFNGLEDLIRSLYSSFDADIKISLKEGKFFEYDEELQTKIKQHKGLATIVQVVEDNALVRYNDGESVVRMKGVSSDFVQNSQLKKHITEGQLKLTEKEQNFAVVGQGIRYNLSINSRNDFLALQFYYPKNISPGRTNPSSMYNSGILMPAGVFAIEKQYDEKYIFVPIRFARKLIGKQNQCTSIEINLEEGLSVRTIQESLQEKLGDQFEVLNSDEQHASLLKAIKIEKLFIYLTFSFILAVASFNIFFALTMLALDKKRDISILYAMGTPVKTIRNIFLKEGAIISLSGALTGGLLGFIICLLQQEYGLISMNMASAVQEAYPVKMIPSDFIFTMLTISVITILASFKPAQVAAKSVEIQRL</sequence>
<comment type="subcellular location">
    <subcellularLocation>
        <location evidence="1">Cell membrane</location>
        <topology evidence="1">Multi-pass membrane protein</topology>
    </subcellularLocation>
</comment>
<dbReference type="AlphaFoldDB" id="A0A1X7KNA2"/>
<dbReference type="InterPro" id="IPR003838">
    <property type="entry name" value="ABC3_permease_C"/>
</dbReference>
<dbReference type="OrthoDB" id="1522724at2"/>
<name>A0A1X7KNA2_9BACT</name>
<feature type="transmembrane region" description="Helical" evidence="7">
    <location>
        <begin position="21"/>
        <end position="47"/>
    </location>
</feature>
<dbReference type="GO" id="GO:0098797">
    <property type="term" value="C:plasma membrane protein complex"/>
    <property type="evidence" value="ECO:0007669"/>
    <property type="project" value="TreeGrafter"/>
</dbReference>
<reference evidence="11" key="1">
    <citation type="submission" date="2017-04" db="EMBL/GenBank/DDBJ databases">
        <authorList>
            <person name="Varghese N."/>
            <person name="Submissions S."/>
        </authorList>
    </citation>
    <scope>NUCLEOTIDE SEQUENCE [LARGE SCALE GENOMIC DNA]</scope>
    <source>
        <strain evidence="11">DSM 4125</strain>
    </source>
</reference>
<dbReference type="Pfam" id="PF02687">
    <property type="entry name" value="FtsX"/>
    <property type="match status" value="1"/>
</dbReference>
<dbReference type="RefSeq" id="WP_085518112.1">
    <property type="nucleotide sequence ID" value="NZ_FXAW01000006.1"/>
</dbReference>
<comment type="similarity">
    <text evidence="2">Belongs to the ABC-4 integral membrane protein family. LolC/E subfamily.</text>
</comment>
<dbReference type="PANTHER" id="PTHR30489">
    <property type="entry name" value="LIPOPROTEIN-RELEASING SYSTEM TRANSMEMBRANE PROTEIN LOLE"/>
    <property type="match status" value="1"/>
</dbReference>
<accession>A0A1X7KNA2</accession>
<evidence type="ECO:0000256" key="5">
    <source>
        <dbReference type="ARBA" id="ARBA00022989"/>
    </source>
</evidence>
<dbReference type="Pfam" id="PF12704">
    <property type="entry name" value="MacB_PCD"/>
    <property type="match status" value="1"/>
</dbReference>
<evidence type="ECO:0000259" key="8">
    <source>
        <dbReference type="Pfam" id="PF02687"/>
    </source>
</evidence>
<protein>
    <submittedName>
        <fullName evidence="10">Lipoprotein-releasing system permease protein</fullName>
    </submittedName>
</protein>
<feature type="transmembrane region" description="Helical" evidence="7">
    <location>
        <begin position="275"/>
        <end position="301"/>
    </location>
</feature>
<organism evidence="10 11">
    <name type="scientific">Marivirga sericea</name>
    <dbReference type="NCBI Taxonomy" id="1028"/>
    <lineage>
        <taxon>Bacteria</taxon>
        <taxon>Pseudomonadati</taxon>
        <taxon>Bacteroidota</taxon>
        <taxon>Cytophagia</taxon>
        <taxon>Cytophagales</taxon>
        <taxon>Marivirgaceae</taxon>
        <taxon>Marivirga</taxon>
    </lineage>
</organism>
<evidence type="ECO:0000256" key="7">
    <source>
        <dbReference type="SAM" id="Phobius"/>
    </source>
</evidence>
<dbReference type="GO" id="GO:0044874">
    <property type="term" value="P:lipoprotein localization to outer membrane"/>
    <property type="evidence" value="ECO:0007669"/>
    <property type="project" value="TreeGrafter"/>
</dbReference>
<evidence type="ECO:0000256" key="1">
    <source>
        <dbReference type="ARBA" id="ARBA00004651"/>
    </source>
</evidence>
<evidence type="ECO:0000259" key="9">
    <source>
        <dbReference type="Pfam" id="PF12704"/>
    </source>
</evidence>
<keyword evidence="5 7" id="KW-1133">Transmembrane helix</keyword>
<dbReference type="Proteomes" id="UP000193804">
    <property type="component" value="Unassembled WGS sequence"/>
</dbReference>